<proteinExistence type="predicted"/>
<gene>
    <name evidence="3" type="ORF">DAEQUDRAFT_767869</name>
</gene>
<dbReference type="EMBL" id="KV429086">
    <property type="protein sequence ID" value="KZT66655.1"/>
    <property type="molecule type" value="Genomic_DNA"/>
</dbReference>
<accession>A0A165N8G6</accession>
<feature type="compositionally biased region" description="Basic and acidic residues" evidence="1">
    <location>
        <begin position="111"/>
        <end position="121"/>
    </location>
</feature>
<keyword evidence="4" id="KW-1185">Reference proteome</keyword>
<dbReference type="Proteomes" id="UP000076727">
    <property type="component" value="Unassembled WGS sequence"/>
</dbReference>
<dbReference type="InterPro" id="IPR028018">
    <property type="entry name" value="DUF4646"/>
</dbReference>
<sequence length="177" mass="19912">MKTVGGQRFLHDVKSAASLTHAGRLKAVAVLPLGLAGIVVSAGWMYSMKKKKVSSVGELIDQWNMHFFHLRWLTVILAKGSDAYNGPNGIGPPDMMNWDEDKSSDSSGPDIEGHTREDHTHSNRAKRGGRVGERRAARGKRIDGQRRSRRTPSVKERNKHRQDRRRLIIAYQPEHDV</sequence>
<feature type="compositionally biased region" description="Basic and acidic residues" evidence="1">
    <location>
        <begin position="130"/>
        <end position="146"/>
    </location>
</feature>
<evidence type="ECO:0000313" key="3">
    <source>
        <dbReference type="EMBL" id="KZT66655.1"/>
    </source>
</evidence>
<evidence type="ECO:0000256" key="2">
    <source>
        <dbReference type="SAM" id="Phobius"/>
    </source>
</evidence>
<evidence type="ECO:0000313" key="4">
    <source>
        <dbReference type="Proteomes" id="UP000076727"/>
    </source>
</evidence>
<feature type="region of interest" description="Disordered" evidence="1">
    <location>
        <begin position="88"/>
        <end position="177"/>
    </location>
</feature>
<reference evidence="3 4" key="1">
    <citation type="journal article" date="2016" name="Mol. Biol. Evol.">
        <title>Comparative Genomics of Early-Diverging Mushroom-Forming Fungi Provides Insights into the Origins of Lignocellulose Decay Capabilities.</title>
        <authorList>
            <person name="Nagy L.G."/>
            <person name="Riley R."/>
            <person name="Tritt A."/>
            <person name="Adam C."/>
            <person name="Daum C."/>
            <person name="Floudas D."/>
            <person name="Sun H."/>
            <person name="Yadav J.S."/>
            <person name="Pangilinan J."/>
            <person name="Larsson K.H."/>
            <person name="Matsuura K."/>
            <person name="Barry K."/>
            <person name="Labutti K."/>
            <person name="Kuo R."/>
            <person name="Ohm R.A."/>
            <person name="Bhattacharya S.S."/>
            <person name="Shirouzu T."/>
            <person name="Yoshinaga Y."/>
            <person name="Martin F.M."/>
            <person name="Grigoriev I.V."/>
            <person name="Hibbett D.S."/>
        </authorList>
    </citation>
    <scope>NUCLEOTIDE SEQUENCE [LARGE SCALE GENOMIC DNA]</scope>
    <source>
        <strain evidence="3 4">L-15889</strain>
    </source>
</reference>
<name>A0A165N8G6_9APHY</name>
<dbReference type="OrthoDB" id="5314275at2759"/>
<organism evidence="3 4">
    <name type="scientific">Daedalea quercina L-15889</name>
    <dbReference type="NCBI Taxonomy" id="1314783"/>
    <lineage>
        <taxon>Eukaryota</taxon>
        <taxon>Fungi</taxon>
        <taxon>Dikarya</taxon>
        <taxon>Basidiomycota</taxon>
        <taxon>Agaricomycotina</taxon>
        <taxon>Agaricomycetes</taxon>
        <taxon>Polyporales</taxon>
        <taxon>Fomitopsis</taxon>
    </lineage>
</organism>
<dbReference type="STRING" id="1314783.A0A165N8G6"/>
<feature type="transmembrane region" description="Helical" evidence="2">
    <location>
        <begin position="27"/>
        <end position="46"/>
    </location>
</feature>
<keyword evidence="2" id="KW-1133">Transmembrane helix</keyword>
<feature type="compositionally biased region" description="Basic residues" evidence="1">
    <location>
        <begin position="147"/>
        <end position="164"/>
    </location>
</feature>
<keyword evidence="2" id="KW-0812">Transmembrane</keyword>
<keyword evidence="2" id="KW-0472">Membrane</keyword>
<protein>
    <submittedName>
        <fullName evidence="3">Uncharacterized protein</fullName>
    </submittedName>
</protein>
<dbReference type="Pfam" id="PF15496">
    <property type="entry name" value="DUF4646"/>
    <property type="match status" value="1"/>
</dbReference>
<evidence type="ECO:0000256" key="1">
    <source>
        <dbReference type="SAM" id="MobiDB-lite"/>
    </source>
</evidence>
<dbReference type="AlphaFoldDB" id="A0A165N8G6"/>